<proteinExistence type="inferred from homology"/>
<comment type="similarity">
    <text evidence="2 11">Belongs to the PPP phosphatase family.</text>
</comment>
<dbReference type="SMART" id="SM00156">
    <property type="entry name" value="PP2Ac"/>
    <property type="match status" value="1"/>
</dbReference>
<evidence type="ECO:0000256" key="10">
    <source>
        <dbReference type="ARBA" id="ARBA00054219"/>
    </source>
</evidence>
<dbReference type="GO" id="GO:0018991">
    <property type="term" value="P:egg-laying behavior"/>
    <property type="evidence" value="ECO:0007669"/>
    <property type="project" value="UniProtKB-ARBA"/>
</dbReference>
<dbReference type="Gene3D" id="3.60.21.10">
    <property type="match status" value="1"/>
</dbReference>
<dbReference type="InterPro" id="IPR042097">
    <property type="entry name" value="Aminopeptidase_N-like_N_sf"/>
</dbReference>
<evidence type="ECO:0000256" key="9">
    <source>
        <dbReference type="ARBA" id="ARBA00048336"/>
    </source>
</evidence>
<evidence type="ECO:0000256" key="1">
    <source>
        <dbReference type="ARBA" id="ARBA00001936"/>
    </source>
</evidence>
<evidence type="ECO:0000256" key="7">
    <source>
        <dbReference type="ARBA" id="ARBA00037818"/>
    </source>
</evidence>
<dbReference type="InterPro" id="IPR004843">
    <property type="entry name" value="Calcineurin-like_PHP"/>
</dbReference>
<reference evidence="14" key="1">
    <citation type="submission" date="2022-11" db="UniProtKB">
        <authorList>
            <consortium name="WormBaseParasite"/>
        </authorList>
    </citation>
    <scope>IDENTIFICATION</scope>
</reference>
<comment type="catalytic activity">
    <reaction evidence="8">
        <text>O-phospho-L-seryl-[protein] + H2O = L-seryl-[protein] + phosphate</text>
        <dbReference type="Rhea" id="RHEA:20629"/>
        <dbReference type="Rhea" id="RHEA-COMP:9863"/>
        <dbReference type="Rhea" id="RHEA-COMP:11604"/>
        <dbReference type="ChEBI" id="CHEBI:15377"/>
        <dbReference type="ChEBI" id="CHEBI:29999"/>
        <dbReference type="ChEBI" id="CHEBI:43474"/>
        <dbReference type="ChEBI" id="CHEBI:83421"/>
        <dbReference type="EC" id="3.1.3.16"/>
    </reaction>
</comment>
<keyword evidence="4 11" id="KW-0378">Hydrolase</keyword>
<comment type="function">
    <text evidence="10">Probable phosphatase which plays a redundant role with gsp-4 in spermatogenesis by regulating sister chromatid segregation during meiosis. In addition, involved in sperm motility by controlling the dynamic disassembly of major sperm proteins (MSP) in the spermatozoan pseudopodium.</text>
</comment>
<dbReference type="GO" id="GO:0031143">
    <property type="term" value="C:pseudopodium"/>
    <property type="evidence" value="ECO:0007669"/>
    <property type="project" value="UniProtKB-SubCell"/>
</dbReference>
<keyword evidence="3" id="KW-0479">Metal-binding</keyword>
<evidence type="ECO:0000256" key="11">
    <source>
        <dbReference type="RuleBase" id="RU004273"/>
    </source>
</evidence>
<dbReference type="AlphaFoldDB" id="A0A915LKM7"/>
<comment type="catalytic activity">
    <reaction evidence="9 11">
        <text>O-phospho-L-threonyl-[protein] + H2O = L-threonyl-[protein] + phosphate</text>
        <dbReference type="Rhea" id="RHEA:47004"/>
        <dbReference type="Rhea" id="RHEA-COMP:11060"/>
        <dbReference type="Rhea" id="RHEA-COMP:11605"/>
        <dbReference type="ChEBI" id="CHEBI:15377"/>
        <dbReference type="ChEBI" id="CHEBI:30013"/>
        <dbReference type="ChEBI" id="CHEBI:43474"/>
        <dbReference type="ChEBI" id="CHEBI:61977"/>
        <dbReference type="EC" id="3.1.3.16"/>
    </reaction>
</comment>
<dbReference type="GO" id="GO:0004722">
    <property type="term" value="F:protein serine/threonine phosphatase activity"/>
    <property type="evidence" value="ECO:0007669"/>
    <property type="project" value="UniProtKB-EC"/>
</dbReference>
<keyword evidence="13" id="KW-1185">Reference proteome</keyword>
<dbReference type="Pfam" id="PF00149">
    <property type="entry name" value="Metallophos"/>
    <property type="match status" value="1"/>
</dbReference>
<dbReference type="FunFam" id="3.60.21.10:FF:000026">
    <property type="entry name" value="Serine/threonine-protein phosphatase"/>
    <property type="match status" value="1"/>
</dbReference>
<evidence type="ECO:0000256" key="3">
    <source>
        <dbReference type="ARBA" id="ARBA00022723"/>
    </source>
</evidence>
<dbReference type="GO" id="GO:0005634">
    <property type="term" value="C:nucleus"/>
    <property type="evidence" value="ECO:0007669"/>
    <property type="project" value="TreeGrafter"/>
</dbReference>
<keyword evidence="5" id="KW-0904">Protein phosphatase</keyword>
<organism evidence="13 14">
    <name type="scientific">Meloidogyne javanica</name>
    <name type="common">Root-knot nematode worm</name>
    <dbReference type="NCBI Taxonomy" id="6303"/>
    <lineage>
        <taxon>Eukaryota</taxon>
        <taxon>Metazoa</taxon>
        <taxon>Ecdysozoa</taxon>
        <taxon>Nematoda</taxon>
        <taxon>Chromadorea</taxon>
        <taxon>Rhabditida</taxon>
        <taxon>Tylenchina</taxon>
        <taxon>Tylenchomorpha</taxon>
        <taxon>Tylenchoidea</taxon>
        <taxon>Meloidogynidae</taxon>
        <taxon>Meloidogyninae</taxon>
        <taxon>Meloidogyne</taxon>
        <taxon>Meloidogyne incognita group</taxon>
    </lineage>
</organism>
<dbReference type="PROSITE" id="PS00125">
    <property type="entry name" value="SER_THR_PHOSPHATASE"/>
    <property type="match status" value="1"/>
</dbReference>
<comment type="cofactor">
    <cofactor evidence="1">
        <name>Mn(2+)</name>
        <dbReference type="ChEBI" id="CHEBI:29035"/>
    </cofactor>
</comment>
<dbReference type="InterPro" id="IPR050341">
    <property type="entry name" value="PP1_catalytic_subunit"/>
</dbReference>
<dbReference type="InterPro" id="IPR029052">
    <property type="entry name" value="Metallo-depent_PP-like"/>
</dbReference>
<dbReference type="GO" id="GO:0046872">
    <property type="term" value="F:metal ion binding"/>
    <property type="evidence" value="ECO:0007669"/>
    <property type="project" value="UniProtKB-KW"/>
</dbReference>
<dbReference type="EC" id="3.1.3.16" evidence="11"/>
<dbReference type="GO" id="GO:0031272">
    <property type="term" value="P:regulation of pseudopodium assembly"/>
    <property type="evidence" value="ECO:0007669"/>
    <property type="project" value="UniProtKB-ARBA"/>
</dbReference>
<dbReference type="GO" id="GO:0005737">
    <property type="term" value="C:cytoplasm"/>
    <property type="evidence" value="ECO:0007669"/>
    <property type="project" value="TreeGrafter"/>
</dbReference>
<dbReference type="GO" id="GO:0007060">
    <property type="term" value="P:male meiosis chromosome segregation"/>
    <property type="evidence" value="ECO:0007669"/>
    <property type="project" value="UniProtKB-ARBA"/>
</dbReference>
<evidence type="ECO:0000313" key="13">
    <source>
        <dbReference type="Proteomes" id="UP000887561"/>
    </source>
</evidence>
<dbReference type="WBParaSite" id="scaffold1233_cov159.g2719">
    <property type="protein sequence ID" value="scaffold1233_cov159.g2719"/>
    <property type="gene ID" value="scaffold1233_cov159.g2719"/>
</dbReference>
<name>A0A915LKM7_MELJA</name>
<dbReference type="PRINTS" id="PR00114">
    <property type="entry name" value="STPHPHTASE"/>
</dbReference>
<evidence type="ECO:0000256" key="4">
    <source>
        <dbReference type="ARBA" id="ARBA00022801"/>
    </source>
</evidence>
<evidence type="ECO:0000256" key="6">
    <source>
        <dbReference type="ARBA" id="ARBA00023211"/>
    </source>
</evidence>
<evidence type="ECO:0000256" key="5">
    <source>
        <dbReference type="ARBA" id="ARBA00022912"/>
    </source>
</evidence>
<evidence type="ECO:0000256" key="8">
    <source>
        <dbReference type="ARBA" id="ARBA00047761"/>
    </source>
</evidence>
<keyword evidence="6" id="KW-0464">Manganese</keyword>
<feature type="domain" description="Serine/threonine specific protein phosphatases" evidence="12">
    <location>
        <begin position="701"/>
        <end position="706"/>
    </location>
</feature>
<accession>A0A915LKM7</accession>
<evidence type="ECO:0000259" key="12">
    <source>
        <dbReference type="PROSITE" id="PS00125"/>
    </source>
</evidence>
<dbReference type="InterPro" id="IPR006186">
    <property type="entry name" value="Ser/Thr-sp_prot-phosphatase"/>
</dbReference>
<dbReference type="SUPFAM" id="SSF56300">
    <property type="entry name" value="Metallo-dependent phosphatases"/>
    <property type="match status" value="1"/>
</dbReference>
<protein>
    <recommendedName>
        <fullName evidence="11">Serine/threonine-protein phosphatase</fullName>
        <ecNumber evidence="11">3.1.3.16</ecNumber>
    </recommendedName>
</protein>
<dbReference type="PANTHER" id="PTHR11668">
    <property type="entry name" value="SERINE/THREONINE PROTEIN PHOSPHATASE"/>
    <property type="match status" value="1"/>
</dbReference>
<dbReference type="GO" id="GO:0000785">
    <property type="term" value="C:chromatin"/>
    <property type="evidence" value="ECO:0007669"/>
    <property type="project" value="UniProtKB-ARBA"/>
</dbReference>
<sequence>MFNFHFTYSCPYLYVDDYQFENITLIRYGEDEEEINFNVDVELRPPWEIDFLVREEKGGGENKKLLTGRYILNIGRFEGIITYNKGLFYRDAGGLPLLASNFFFEFSPSLFPQLGGPLQKTTTKISLIHPHGTTALSNTDSTHSFGLITISLIQWEAADQAHKIALLARQFARQWLGGMTTVINFDFEFFGVANAGIFCLQEDIVECLCDKAWQRFQLAHYLRINLAETFLAPGEAVALPEWAGVEEIKTHCSLKGVLFFNSIERLTNKSELTILGIIKRLLVQQRYRHFRLEHLDELLRPLLIDSIDIGQVFTFWFKSGGIPNLLVEKSSNKNNNRLRLVQLNNGRQSQQLLNGIQHWAKMPLWPLPIDIQNVSLPFKFMLSQVLELAPLDRKLLPLTNLGFDHLYKVNYDLKSWERIVHELGDTSTLNVLNAKSRAQLLGDFCYFNAFDDNDEKPSESNQLLIERLQRNFLELLREHYEYFELCEFYAFWCMAGRGRRIPMDRESRFKYLQIIQQNVLPALLNGDNYECGGPGLGFDAATIKTDEFSILVTLQQLDPIVTSTAALLNLAFALQTSQRIMAQPKMTLAEVDGLIERILLTNSQRFTQLVTAADIKALCNSAIEVLRVQPSLVEIDPPVVVCGDIHGQFSDLMRIFSRVGFPPLKNFLFLGDYVDRGRQSIETAVLLLAYKTRYPANFFLLRGNHECSNINRVYGFLEEIRRRFPHDTQSLWIAFNKAFAWLPFTALVGGRVLCMHGGISDRLRSLDQLRSLSRPVPDFDAANPTIELDLLWADPENGVQGCVRSPRGASVMFGEDVVARICRQLDIDLVVRAHQVVQDGAEFFANRKLITLFSAPHYAAQYNNAGATMFIDENLRCSFQVFQPAG</sequence>
<comment type="subcellular location">
    <subcellularLocation>
        <location evidence="7">Cell projection</location>
        <location evidence="7">Pseudopodium</location>
    </subcellularLocation>
</comment>
<dbReference type="GO" id="GO:0097723">
    <property type="term" value="P:amoeboid sperm motility"/>
    <property type="evidence" value="ECO:0007669"/>
    <property type="project" value="UniProtKB-ARBA"/>
</dbReference>
<evidence type="ECO:0000256" key="2">
    <source>
        <dbReference type="ARBA" id="ARBA00008294"/>
    </source>
</evidence>
<dbReference type="Proteomes" id="UP000887561">
    <property type="component" value="Unplaced"/>
</dbReference>
<evidence type="ECO:0000313" key="14">
    <source>
        <dbReference type="WBParaSite" id="scaffold1233_cov159.g2719"/>
    </source>
</evidence>
<dbReference type="Gene3D" id="2.60.40.1730">
    <property type="entry name" value="tricorn interacting facor f3 domain"/>
    <property type="match status" value="1"/>
</dbReference>
<dbReference type="PANTHER" id="PTHR11668:SF300">
    <property type="entry name" value="SERINE_THREONINE-PROTEIN PHOSPHATASE"/>
    <property type="match status" value="1"/>
</dbReference>